<proteinExistence type="predicted"/>
<dbReference type="InterPro" id="IPR000719">
    <property type="entry name" value="Prot_kinase_dom"/>
</dbReference>
<dbReference type="STRING" id="1348612.A0A397JH57"/>
<evidence type="ECO:0000259" key="2">
    <source>
        <dbReference type="PROSITE" id="PS50011"/>
    </source>
</evidence>
<keyword evidence="4" id="KW-1185">Reference proteome</keyword>
<dbReference type="AlphaFoldDB" id="A0A397JH57"/>
<dbReference type="GO" id="GO:0005524">
    <property type="term" value="F:ATP binding"/>
    <property type="evidence" value="ECO:0007669"/>
    <property type="project" value="InterPro"/>
</dbReference>
<dbReference type="PANTHER" id="PTHR45756:SF1">
    <property type="entry name" value="PROTEIN KINASE DOMAIN CONTAINING PROTEIN"/>
    <property type="match status" value="1"/>
</dbReference>
<dbReference type="SUPFAM" id="SSF56112">
    <property type="entry name" value="Protein kinase-like (PK-like)"/>
    <property type="match status" value="1"/>
</dbReference>
<dbReference type="InterPro" id="IPR053215">
    <property type="entry name" value="TKL_Ser/Thr_kinase"/>
</dbReference>
<dbReference type="PANTHER" id="PTHR45756">
    <property type="entry name" value="PALMITOYLTRANSFERASE"/>
    <property type="match status" value="1"/>
</dbReference>
<dbReference type="InterPro" id="IPR001245">
    <property type="entry name" value="Ser-Thr/Tyr_kinase_cat_dom"/>
</dbReference>
<feature type="region of interest" description="Disordered" evidence="1">
    <location>
        <begin position="353"/>
        <end position="381"/>
    </location>
</feature>
<dbReference type="EMBL" id="PQFF01000051">
    <property type="protein sequence ID" value="RHZ86138.1"/>
    <property type="molecule type" value="Genomic_DNA"/>
</dbReference>
<sequence length="416" mass="49124">MCKECQQAKTGLKWCNIWNSIRFQNEFNKWTSEDAEIDEFIQQTQRNATNHKEVFEWIPFDRFKNIVYLTEGGFGTIFKALWLDGYIDSWNNKQKNWKRKSQRKYVCLKGLNNSVYENSFLQEIKTQLKFRGKINGMSNIHEAGLMHKDFHSGNIVNETKTSSYIIDFGLCKPVTKNDPEKIYGVIPYMAPETLYEGEYTQASDIYSFGMIMYEVFTSYSPYYNIPHDKKLVALICDGHKPEIMCEIPQLLKDLMEKCWDNDPSIRPKAIELKSHFRKYLNNSEINEQIEKANEANKLNKNFIQYDPRIPHIQAIYTTRHLPFMKSKEIEHYTKQWDLEIPDDITHDTDICNDPSERSTADELPWNNSTEDEFDNEDYNNNNNNTNIKMPIQKLLPGKSQYANLYLELILQKQRLL</sequence>
<evidence type="ECO:0000313" key="3">
    <source>
        <dbReference type="EMBL" id="RHZ86138.1"/>
    </source>
</evidence>
<dbReference type="Pfam" id="PF07714">
    <property type="entry name" value="PK_Tyr_Ser-Thr"/>
    <property type="match status" value="1"/>
</dbReference>
<dbReference type="InterPro" id="IPR011009">
    <property type="entry name" value="Kinase-like_dom_sf"/>
</dbReference>
<organism evidence="3 4">
    <name type="scientific">Diversispora epigaea</name>
    <dbReference type="NCBI Taxonomy" id="1348612"/>
    <lineage>
        <taxon>Eukaryota</taxon>
        <taxon>Fungi</taxon>
        <taxon>Fungi incertae sedis</taxon>
        <taxon>Mucoromycota</taxon>
        <taxon>Glomeromycotina</taxon>
        <taxon>Glomeromycetes</taxon>
        <taxon>Diversisporales</taxon>
        <taxon>Diversisporaceae</taxon>
        <taxon>Diversispora</taxon>
    </lineage>
</organism>
<feature type="domain" description="Protein kinase" evidence="2">
    <location>
        <begin position="1"/>
        <end position="280"/>
    </location>
</feature>
<evidence type="ECO:0000256" key="1">
    <source>
        <dbReference type="SAM" id="MobiDB-lite"/>
    </source>
</evidence>
<gene>
    <name evidence="3" type="ORF">Glove_54g171</name>
</gene>
<protein>
    <recommendedName>
        <fullName evidence="2">Protein kinase domain-containing protein</fullName>
    </recommendedName>
</protein>
<dbReference type="Gene3D" id="1.10.510.10">
    <property type="entry name" value="Transferase(Phosphotransferase) domain 1"/>
    <property type="match status" value="1"/>
</dbReference>
<comment type="caution">
    <text evidence="3">The sequence shown here is derived from an EMBL/GenBank/DDBJ whole genome shotgun (WGS) entry which is preliminary data.</text>
</comment>
<reference evidence="3 4" key="1">
    <citation type="submission" date="2018-08" db="EMBL/GenBank/DDBJ databases">
        <title>Genome and evolution of the arbuscular mycorrhizal fungus Diversispora epigaea (formerly Glomus versiforme) and its bacterial endosymbionts.</title>
        <authorList>
            <person name="Sun X."/>
            <person name="Fei Z."/>
            <person name="Harrison M."/>
        </authorList>
    </citation>
    <scope>NUCLEOTIDE SEQUENCE [LARGE SCALE GENOMIC DNA]</scope>
    <source>
        <strain evidence="3 4">IT104</strain>
    </source>
</reference>
<dbReference type="PROSITE" id="PS50011">
    <property type="entry name" value="PROTEIN_KINASE_DOM"/>
    <property type="match status" value="1"/>
</dbReference>
<accession>A0A397JH57</accession>
<name>A0A397JH57_9GLOM</name>
<evidence type="ECO:0000313" key="4">
    <source>
        <dbReference type="Proteomes" id="UP000266861"/>
    </source>
</evidence>
<dbReference type="Proteomes" id="UP000266861">
    <property type="component" value="Unassembled WGS sequence"/>
</dbReference>
<dbReference type="OrthoDB" id="4062651at2759"/>
<dbReference type="GO" id="GO:0004672">
    <property type="term" value="F:protein kinase activity"/>
    <property type="evidence" value="ECO:0007669"/>
    <property type="project" value="InterPro"/>
</dbReference>